<dbReference type="Pfam" id="PF17210">
    <property type="entry name" value="SdrD_B"/>
    <property type="match status" value="1"/>
</dbReference>
<dbReference type="Gene3D" id="2.60.40.10">
    <property type="entry name" value="Immunoglobulins"/>
    <property type="match status" value="2"/>
</dbReference>
<dbReference type="InterPro" id="IPR013783">
    <property type="entry name" value="Ig-like_fold"/>
</dbReference>
<proteinExistence type="predicted"/>
<keyword evidence="6" id="KW-1185">Reference proteome</keyword>
<dbReference type="InterPro" id="IPR033764">
    <property type="entry name" value="Sdr_B"/>
</dbReference>
<comment type="subcellular location">
    <subcellularLocation>
        <location evidence="1">Secreted</location>
    </subcellularLocation>
</comment>
<feature type="non-terminal residue" evidence="5">
    <location>
        <position position="634"/>
    </location>
</feature>
<comment type="caution">
    <text evidence="5">The sequence shown here is derived from an EMBL/GenBank/DDBJ whole genome shotgun (WGS) entry which is preliminary data.</text>
</comment>
<keyword evidence="2" id="KW-0964">Secreted</keyword>
<evidence type="ECO:0000256" key="1">
    <source>
        <dbReference type="ARBA" id="ARBA00004613"/>
    </source>
</evidence>
<accession>A0A3M0HT53</accession>
<keyword evidence="3" id="KW-0732">Signal</keyword>
<organism evidence="5 6">
    <name type="scientific">Streptomyces shenzhenensis</name>
    <dbReference type="NCBI Taxonomy" id="943815"/>
    <lineage>
        <taxon>Bacteria</taxon>
        <taxon>Bacillati</taxon>
        <taxon>Actinomycetota</taxon>
        <taxon>Actinomycetes</taxon>
        <taxon>Kitasatosporales</taxon>
        <taxon>Streptomycetaceae</taxon>
        <taxon>Streptomyces</taxon>
    </lineage>
</organism>
<dbReference type="GO" id="GO:0005975">
    <property type="term" value="P:carbohydrate metabolic process"/>
    <property type="evidence" value="ECO:0007669"/>
    <property type="project" value="UniProtKB-ARBA"/>
</dbReference>
<dbReference type="SUPFAM" id="SSF117074">
    <property type="entry name" value="Hypothetical protein PA1324"/>
    <property type="match status" value="1"/>
</dbReference>
<reference evidence="5 6" key="1">
    <citation type="submission" date="2017-11" db="EMBL/GenBank/DDBJ databases">
        <title>Draft genome of actinobacteria isolated from guarana (Paullinia cupana (Mart.) Ducke.</title>
        <authorList>
            <person name="Siqueira K.A."/>
            <person name="Liotti R.G."/>
            <person name="Mendes T.A.O."/>
            <person name="Soares M.A."/>
        </authorList>
    </citation>
    <scope>NUCLEOTIDE SEQUENCE [LARGE SCALE GENOMIC DNA]</scope>
    <source>
        <strain evidence="5 6">193</strain>
    </source>
</reference>
<dbReference type="Proteomes" id="UP000270471">
    <property type="component" value="Unassembled WGS sequence"/>
</dbReference>
<evidence type="ECO:0000313" key="6">
    <source>
        <dbReference type="Proteomes" id="UP000270471"/>
    </source>
</evidence>
<sequence length="634" mass="67852">MLPAAADSGDGDATIRVVREVNANGKWDQVLEPGMSGVSVVLTDDKGRSITGTTQADGTVKLTPGNSLGGGKYRIEVKNPEEGVLFPGFASPRSDLIDPTVLSSNVEFVDLSGGKNVEITTSFWSPEDYCQKNAMLVTACMNASIPVGNASPDSKRTLTSFPYNARGTYDQLTDLASTGQTGTVWGIGYNRVTKQIFSAAYAKRGTKYGPGGSGAIYRTDPATKQTTVFTRVPNAGSTGHNPGANMDEAFGPVVGKESLGDVDVSPDGKDLYVVNLHDRRLYRYDATQPTAATYKASYPIKDPGCAAPGDWRPSGIGIQDGKVYVGGVCSAQSTGSKADLRAVVQVFDPVTGQFTGTVMDQPLNYQRMETNYQNGNCFGSTWYPWSNTRPNTQDGHDCTSPNMQNPEPILSDLLFETNGDMVVGFGDRFSDRTGWVLPGTNDARPTTAFEGGDINRACRGGNHMFVLDGNGGCKNNASPATNGGHDEPNVREYYPGDWSAGMHREISEGGLALSKVETTIPFTAMDPNISTTEHGWTGSGVRWVDRTTGTANAETDGNYLNDDFGKSRGIADLEVMCDEAPLQIGNRVWKDLDEDGIQDPGEEPVVGATVNLYDADGNKIGTAVTNERGEYYFD</sequence>
<protein>
    <recommendedName>
        <fullName evidence="4">SD-repeat containing protein B domain-containing protein</fullName>
    </recommendedName>
</protein>
<evidence type="ECO:0000259" key="4">
    <source>
        <dbReference type="Pfam" id="PF17210"/>
    </source>
</evidence>
<dbReference type="GO" id="GO:0005576">
    <property type="term" value="C:extracellular region"/>
    <property type="evidence" value="ECO:0007669"/>
    <property type="project" value="UniProtKB-SubCell"/>
</dbReference>
<dbReference type="EMBL" id="PENI01000047">
    <property type="protein sequence ID" value="RMB80137.1"/>
    <property type="molecule type" value="Genomic_DNA"/>
</dbReference>
<feature type="domain" description="SD-repeat containing protein B" evidence="4">
    <location>
        <begin position="583"/>
        <end position="634"/>
    </location>
</feature>
<evidence type="ECO:0000256" key="3">
    <source>
        <dbReference type="ARBA" id="ARBA00022729"/>
    </source>
</evidence>
<dbReference type="AlphaFoldDB" id="A0A3M0HT53"/>
<gene>
    <name evidence="5" type="ORF">CTZ28_42080</name>
</gene>
<evidence type="ECO:0000256" key="2">
    <source>
        <dbReference type="ARBA" id="ARBA00022525"/>
    </source>
</evidence>
<dbReference type="SUPFAM" id="SSF63825">
    <property type="entry name" value="YWTD domain"/>
    <property type="match status" value="1"/>
</dbReference>
<evidence type="ECO:0000313" key="5">
    <source>
        <dbReference type="EMBL" id="RMB80137.1"/>
    </source>
</evidence>
<name>A0A3M0HT53_9ACTN</name>